<dbReference type="EC" id="1.1.1.320" evidence="6"/>
<dbReference type="PROSITE" id="PS00061">
    <property type="entry name" value="ADH_SHORT"/>
    <property type="match status" value="1"/>
</dbReference>
<dbReference type="EMBL" id="JAFBDR010000043">
    <property type="protein sequence ID" value="MBM7573691.1"/>
    <property type="molecule type" value="Genomic_DNA"/>
</dbReference>
<dbReference type="PANTHER" id="PTHR44085:SF2">
    <property type="entry name" value="SEPIAPTERIN REDUCTASE"/>
    <property type="match status" value="1"/>
</dbReference>
<evidence type="ECO:0000256" key="2">
    <source>
        <dbReference type="ARBA" id="ARBA00006484"/>
    </source>
</evidence>
<dbReference type="InterPro" id="IPR002347">
    <property type="entry name" value="SDR_fam"/>
</dbReference>
<name>A0ABS2N6G1_9BACI</name>
<proteinExistence type="inferred from homology"/>
<accession>A0ABS2N6G1</accession>
<dbReference type="PANTHER" id="PTHR44085">
    <property type="entry name" value="SEPIAPTERIN REDUCTASE"/>
    <property type="match status" value="1"/>
</dbReference>
<dbReference type="Proteomes" id="UP001296943">
    <property type="component" value="Unassembled WGS sequence"/>
</dbReference>
<keyword evidence="3" id="KW-0963">Cytoplasm</keyword>
<evidence type="ECO:0000256" key="4">
    <source>
        <dbReference type="ARBA" id="ARBA00022857"/>
    </source>
</evidence>
<keyword evidence="5 6" id="KW-0560">Oxidoreductase</keyword>
<sequence length="253" mass="28907">MNHIIITGASKGLGKALAVELADDQTVLTLIGRNKEELINTSELLRIKGSKSYIYSFDLYNYDRIENLMDEIITSVDIDSCSAITLINNAGTINPINRFDSLKEKDIERNLNINCMAPILLMNRFLLRTKHLNIERRIINISSGVVKNPMYGWSLYSAAKSAIHSIIKTISKESDDYLVKAVSFDPGIMDTDMQETIRGVTNEQFKDVETFRELHKCKRLRNTKDVATIIKKIYINNWFAKKSFEKIGEYTEN</sequence>
<evidence type="ECO:0000256" key="1">
    <source>
        <dbReference type="ARBA" id="ARBA00004496"/>
    </source>
</evidence>
<dbReference type="InterPro" id="IPR020904">
    <property type="entry name" value="Sc_DH/Rdtase_CS"/>
</dbReference>
<dbReference type="InterPro" id="IPR051721">
    <property type="entry name" value="Biopterin_syn/organic_redct"/>
</dbReference>
<evidence type="ECO:0000313" key="6">
    <source>
        <dbReference type="EMBL" id="MBM7573691.1"/>
    </source>
</evidence>
<dbReference type="RefSeq" id="WP_204502322.1">
    <property type="nucleotide sequence ID" value="NZ_JAFBDR010000043.1"/>
</dbReference>
<dbReference type="GO" id="GO:0016491">
    <property type="term" value="F:oxidoreductase activity"/>
    <property type="evidence" value="ECO:0007669"/>
    <property type="project" value="UniProtKB-KW"/>
</dbReference>
<comment type="similarity">
    <text evidence="2">Belongs to the short-chain dehydrogenases/reductases (SDR) family.</text>
</comment>
<dbReference type="PRINTS" id="PR00081">
    <property type="entry name" value="GDHRDH"/>
</dbReference>
<keyword evidence="4" id="KW-0521">NADP</keyword>
<dbReference type="Pfam" id="PF00106">
    <property type="entry name" value="adh_short"/>
    <property type="match status" value="1"/>
</dbReference>
<keyword evidence="7" id="KW-1185">Reference proteome</keyword>
<dbReference type="InterPro" id="IPR036291">
    <property type="entry name" value="NAD(P)-bd_dom_sf"/>
</dbReference>
<organism evidence="6 7">
    <name type="scientific">Aquibacillus albus</name>
    <dbReference type="NCBI Taxonomy" id="1168171"/>
    <lineage>
        <taxon>Bacteria</taxon>
        <taxon>Bacillati</taxon>
        <taxon>Bacillota</taxon>
        <taxon>Bacilli</taxon>
        <taxon>Bacillales</taxon>
        <taxon>Bacillaceae</taxon>
        <taxon>Aquibacillus</taxon>
    </lineage>
</organism>
<reference evidence="6 7" key="1">
    <citation type="submission" date="2021-01" db="EMBL/GenBank/DDBJ databases">
        <title>Genomic Encyclopedia of Type Strains, Phase IV (KMG-IV): sequencing the most valuable type-strain genomes for metagenomic binning, comparative biology and taxonomic classification.</title>
        <authorList>
            <person name="Goeker M."/>
        </authorList>
    </citation>
    <scope>NUCLEOTIDE SEQUENCE [LARGE SCALE GENOMIC DNA]</scope>
    <source>
        <strain evidence="6 7">DSM 23711</strain>
    </source>
</reference>
<evidence type="ECO:0000313" key="7">
    <source>
        <dbReference type="Proteomes" id="UP001296943"/>
    </source>
</evidence>
<dbReference type="Gene3D" id="3.40.50.720">
    <property type="entry name" value="NAD(P)-binding Rossmann-like Domain"/>
    <property type="match status" value="1"/>
</dbReference>
<comment type="subcellular location">
    <subcellularLocation>
        <location evidence="1">Cytoplasm</location>
    </subcellularLocation>
</comment>
<protein>
    <submittedName>
        <fullName evidence="6">Benzil reductase ((S)-benzoin forming)</fullName>
        <ecNumber evidence="6">1.1.1.320</ecNumber>
    </submittedName>
</protein>
<evidence type="ECO:0000256" key="3">
    <source>
        <dbReference type="ARBA" id="ARBA00022490"/>
    </source>
</evidence>
<gene>
    <name evidence="6" type="ORF">JOC48_004277</name>
</gene>
<evidence type="ECO:0000256" key="5">
    <source>
        <dbReference type="ARBA" id="ARBA00023002"/>
    </source>
</evidence>
<dbReference type="SUPFAM" id="SSF51735">
    <property type="entry name" value="NAD(P)-binding Rossmann-fold domains"/>
    <property type="match status" value="1"/>
</dbReference>
<comment type="caution">
    <text evidence="6">The sequence shown here is derived from an EMBL/GenBank/DDBJ whole genome shotgun (WGS) entry which is preliminary data.</text>
</comment>